<dbReference type="STRING" id="196109.A0A136JG95"/>
<keyword evidence="11" id="KW-1185">Reference proteome</keyword>
<dbReference type="GO" id="GO:0005886">
    <property type="term" value="C:plasma membrane"/>
    <property type="evidence" value="ECO:0007669"/>
    <property type="project" value="UniProtKB-SubCell"/>
</dbReference>
<evidence type="ECO:0000313" key="11">
    <source>
        <dbReference type="Proteomes" id="UP000070501"/>
    </source>
</evidence>
<keyword evidence="6" id="KW-0325">Glycoprotein</keyword>
<dbReference type="EMBL" id="KQ964246">
    <property type="protein sequence ID" value="KXJ96177.1"/>
    <property type="molecule type" value="Genomic_DNA"/>
</dbReference>
<evidence type="ECO:0000256" key="6">
    <source>
        <dbReference type="ARBA" id="ARBA00023180"/>
    </source>
</evidence>
<dbReference type="GO" id="GO:0098552">
    <property type="term" value="C:side of membrane"/>
    <property type="evidence" value="ECO:0007669"/>
    <property type="project" value="UniProtKB-KW"/>
</dbReference>
<gene>
    <name evidence="10" type="ORF">Micbo1qcDRAFT_231269</name>
</gene>
<protein>
    <recommendedName>
        <fullName evidence="9">Copper acquisition factor BIM1-like domain-containing protein</fullName>
    </recommendedName>
</protein>
<dbReference type="InParanoid" id="A0A136JG95"/>
<evidence type="ECO:0000256" key="3">
    <source>
        <dbReference type="ARBA" id="ARBA00022622"/>
    </source>
</evidence>
<dbReference type="PANTHER" id="PTHR34992:SF2">
    <property type="entry name" value="COPPER ACQUISITION FACTOR BIM1-LIKE DOMAIN-CONTAINING PROTEIN"/>
    <property type="match status" value="1"/>
</dbReference>
<reference evidence="11" key="1">
    <citation type="submission" date="2016-02" db="EMBL/GenBank/DDBJ databases">
        <title>Draft genome sequence of Microdochium bolleyi, a fungal endophyte of beachgrass.</title>
        <authorList>
            <consortium name="DOE Joint Genome Institute"/>
            <person name="David A.S."/>
            <person name="May G."/>
            <person name="Haridas S."/>
            <person name="Lim J."/>
            <person name="Wang M."/>
            <person name="Labutti K."/>
            <person name="Lipzen A."/>
            <person name="Barry K."/>
            <person name="Grigoriev I.V."/>
        </authorList>
    </citation>
    <scope>NUCLEOTIDE SEQUENCE [LARGE SCALE GENOMIC DNA]</scope>
    <source>
        <strain evidence="11">J235TASD1</strain>
    </source>
</reference>
<evidence type="ECO:0000256" key="5">
    <source>
        <dbReference type="ARBA" id="ARBA00023136"/>
    </source>
</evidence>
<feature type="chain" id="PRO_5007293767" description="Copper acquisition factor BIM1-like domain-containing protein" evidence="8">
    <location>
        <begin position="21"/>
        <end position="226"/>
    </location>
</feature>
<evidence type="ECO:0000256" key="4">
    <source>
        <dbReference type="ARBA" id="ARBA00022729"/>
    </source>
</evidence>
<feature type="domain" description="Copper acquisition factor BIM1-like" evidence="9">
    <location>
        <begin position="19"/>
        <end position="162"/>
    </location>
</feature>
<keyword evidence="2" id="KW-1003">Cell membrane</keyword>
<evidence type="ECO:0000256" key="1">
    <source>
        <dbReference type="ARBA" id="ARBA00004609"/>
    </source>
</evidence>
<accession>A0A136JG95</accession>
<evidence type="ECO:0000259" key="9">
    <source>
        <dbReference type="Pfam" id="PF20238"/>
    </source>
</evidence>
<name>A0A136JG95_9PEZI</name>
<keyword evidence="3" id="KW-0336">GPI-anchor</keyword>
<evidence type="ECO:0000256" key="8">
    <source>
        <dbReference type="SAM" id="SignalP"/>
    </source>
</evidence>
<proteinExistence type="predicted"/>
<keyword evidence="4 8" id="KW-0732">Signal</keyword>
<evidence type="ECO:0000256" key="7">
    <source>
        <dbReference type="ARBA" id="ARBA00023288"/>
    </source>
</evidence>
<organism evidence="10 11">
    <name type="scientific">Microdochium bolleyi</name>
    <dbReference type="NCBI Taxonomy" id="196109"/>
    <lineage>
        <taxon>Eukaryota</taxon>
        <taxon>Fungi</taxon>
        <taxon>Dikarya</taxon>
        <taxon>Ascomycota</taxon>
        <taxon>Pezizomycotina</taxon>
        <taxon>Sordariomycetes</taxon>
        <taxon>Xylariomycetidae</taxon>
        <taxon>Xylariales</taxon>
        <taxon>Microdochiaceae</taxon>
        <taxon>Microdochium</taxon>
    </lineage>
</organism>
<comment type="subcellular location">
    <subcellularLocation>
        <location evidence="1">Cell membrane</location>
        <topology evidence="1">Lipid-anchor</topology>
        <topology evidence="1">GPI-anchor</topology>
    </subcellularLocation>
</comment>
<dbReference type="CDD" id="cd21176">
    <property type="entry name" value="LPMO_auxiliary-like"/>
    <property type="match status" value="1"/>
</dbReference>
<feature type="signal peptide" evidence="8">
    <location>
        <begin position="1"/>
        <end position="20"/>
    </location>
</feature>
<sequence length="226" mass="22985">MRATTSVLATALAGAQIASAHFGIIYPPWRADTLSEAGEELYSQWDRPCAGANVTTNRTAYPIGGGAVELELHHPWAYVWVNLALGSNSSNFNISLTPNLYNISGSGDFCWPLLPIPVQIPEGTNATLQVVTGGANGQALYNCADITFRADAPVHTCKNSTQFNVTVISNGVAIVGGPNTTTGGAPSGASNSPAASTKPAAGANVGVSVATLSTAAGIALAFALGL</sequence>
<dbReference type="InterPro" id="IPR046936">
    <property type="entry name" value="BIM1-like"/>
</dbReference>
<dbReference type="OrthoDB" id="5333578at2759"/>
<keyword evidence="7" id="KW-0449">Lipoprotein</keyword>
<evidence type="ECO:0000313" key="10">
    <source>
        <dbReference type="EMBL" id="KXJ96177.1"/>
    </source>
</evidence>
<dbReference type="InterPro" id="IPR046530">
    <property type="entry name" value="BIM1-like_dom"/>
</dbReference>
<dbReference type="AlphaFoldDB" id="A0A136JG95"/>
<keyword evidence="5" id="KW-0472">Membrane</keyword>
<evidence type="ECO:0000256" key="2">
    <source>
        <dbReference type="ARBA" id="ARBA00022475"/>
    </source>
</evidence>
<dbReference type="Proteomes" id="UP000070501">
    <property type="component" value="Unassembled WGS sequence"/>
</dbReference>
<dbReference type="PANTHER" id="PTHR34992">
    <property type="entry name" value="HYPHAL ANASTAMOSIS-7 PROTEIN"/>
    <property type="match status" value="1"/>
</dbReference>
<dbReference type="Pfam" id="PF20238">
    <property type="entry name" value="BIM1-like_dom"/>
    <property type="match status" value="1"/>
</dbReference>